<evidence type="ECO:0000259" key="3">
    <source>
        <dbReference type="PROSITE" id="PS50102"/>
    </source>
</evidence>
<dbReference type="Pfam" id="PF00076">
    <property type="entry name" value="RRM_1"/>
    <property type="match status" value="1"/>
</dbReference>
<feature type="compositionally biased region" description="Basic and acidic residues" evidence="2">
    <location>
        <begin position="585"/>
        <end position="601"/>
    </location>
</feature>
<sequence>MSSAHSDASVHVPEHVLSPLVVAPPSSSTAGTLASSVGFAAQASVSPFTTSYKSLPTASNISAASSHTSVKQQSRSEVLARTVHLRCLPPFMKQKILADVFDDCGEYLRVRICGNAATHQKWVYGFVEFVSAEAASKMMTHCGMELPNGPDKPPLRLKCSPSKQPILDCMAYDADVMSSTPCGFGRGYLAECTLNDALLVVGGGGSGCGGSGCGGSGCYSNGGGGGGVAMGAKTPGGASSQGGGGDYRTKAATNALTALTVRSIRKVAATGCGCGCSGVNCCGCCQCWRSTHTGTESTACAGGEISQSETVVDAAAQTASPPAAVGSTGPTADARSLECCSGDGVSSPAAPTVTVSTFAGLHAPPAGAGCDGALDILQQLAAAFQGLREGAATRERQLDGPAIVKQAEAMALEAMYSAGHLASDVRIQDVLHELTQLLRFLDANAAVTGGAAQTASGDCTATLPQRVTQLRMLANLVAALLCLLRRSVGDAVLYVEAVLVCFAQIPPSTLLLRARQHDKAVAAQAHKTKDHHVAAPSRDCRGASRKRCSVSSLALGAYVDEDVAGPLLDMMDDDDDGGLGGSEGSHTDDAWIHHVSSREVPAEGYEEQEEDEDGSAAAAAAAAAGPAAAGLSLKDRSASVASSSDASAAFLNSADMADLCRRDEAFTRYVLNVVVSIGLSMEEVHPVIARSAYTLANARAAEVFGEANALLADRLASSPATCNPRLCAALFAEAAKSGNSRDIAFFPHQFFESVRTVRQRVRDTRGTECFWRQLPPNHVVMLFRA</sequence>
<dbReference type="PROSITE" id="PS50102">
    <property type="entry name" value="RRM"/>
    <property type="match status" value="1"/>
</dbReference>
<comment type="caution">
    <text evidence="4">The sequence shown here is derived from an EMBL/GenBank/DDBJ whole genome shotgun (WGS) entry which is preliminary data.</text>
</comment>
<evidence type="ECO:0000313" key="4">
    <source>
        <dbReference type="EMBL" id="KAK7201903.1"/>
    </source>
</evidence>
<accession>A0AAW0FBX0</accession>
<dbReference type="InterPro" id="IPR000504">
    <property type="entry name" value="RRM_dom"/>
</dbReference>
<gene>
    <name evidence="4" type="ORF">NESM_000257800</name>
</gene>
<dbReference type="SMART" id="SM00360">
    <property type="entry name" value="RRM"/>
    <property type="match status" value="1"/>
</dbReference>
<evidence type="ECO:0000313" key="5">
    <source>
        <dbReference type="Proteomes" id="UP001430356"/>
    </source>
</evidence>
<dbReference type="AlphaFoldDB" id="A0AAW0FBX0"/>
<feature type="compositionally biased region" description="Acidic residues" evidence="2">
    <location>
        <begin position="604"/>
        <end position="614"/>
    </location>
</feature>
<keyword evidence="1" id="KW-0694">RNA-binding</keyword>
<keyword evidence="5" id="KW-1185">Reference proteome</keyword>
<reference evidence="4 5" key="1">
    <citation type="journal article" date="2021" name="MBio">
        <title>A New Model Trypanosomatid, Novymonas esmeraldas: Genomic Perception of Its 'Candidatus Pandoraea novymonadis' Endosymbiont.</title>
        <authorList>
            <person name="Zakharova A."/>
            <person name="Saura A."/>
            <person name="Butenko A."/>
            <person name="Podesvova L."/>
            <person name="Warmusova S."/>
            <person name="Kostygov A.Y."/>
            <person name="Nenarokova A."/>
            <person name="Lukes J."/>
            <person name="Opperdoes F.R."/>
            <person name="Yurchenko V."/>
        </authorList>
    </citation>
    <scope>NUCLEOTIDE SEQUENCE [LARGE SCALE GENOMIC DNA]</scope>
    <source>
        <strain evidence="4 5">E262AT.01</strain>
    </source>
</reference>
<dbReference type="Proteomes" id="UP001430356">
    <property type="component" value="Unassembled WGS sequence"/>
</dbReference>
<organism evidence="4 5">
    <name type="scientific">Novymonas esmeraldas</name>
    <dbReference type="NCBI Taxonomy" id="1808958"/>
    <lineage>
        <taxon>Eukaryota</taxon>
        <taxon>Discoba</taxon>
        <taxon>Euglenozoa</taxon>
        <taxon>Kinetoplastea</taxon>
        <taxon>Metakinetoplastina</taxon>
        <taxon>Trypanosomatida</taxon>
        <taxon>Trypanosomatidae</taxon>
        <taxon>Novymonas</taxon>
    </lineage>
</organism>
<dbReference type="CDD" id="cd00590">
    <property type="entry name" value="RRM_SF"/>
    <property type="match status" value="1"/>
</dbReference>
<name>A0AAW0FBX0_9TRYP</name>
<evidence type="ECO:0000256" key="1">
    <source>
        <dbReference type="PROSITE-ProRule" id="PRU00176"/>
    </source>
</evidence>
<feature type="domain" description="RRM" evidence="3">
    <location>
        <begin position="81"/>
        <end position="162"/>
    </location>
</feature>
<dbReference type="InterPro" id="IPR012677">
    <property type="entry name" value="Nucleotide-bd_a/b_plait_sf"/>
</dbReference>
<dbReference type="GO" id="GO:0003723">
    <property type="term" value="F:RNA binding"/>
    <property type="evidence" value="ECO:0007669"/>
    <property type="project" value="UniProtKB-UniRule"/>
</dbReference>
<dbReference type="InterPro" id="IPR035979">
    <property type="entry name" value="RBD_domain_sf"/>
</dbReference>
<evidence type="ECO:0000256" key="2">
    <source>
        <dbReference type="SAM" id="MobiDB-lite"/>
    </source>
</evidence>
<protein>
    <submittedName>
        <fullName evidence="4">RNA recognition motif (RRM, RBD, or RNP domain)</fullName>
    </submittedName>
</protein>
<dbReference type="Gene3D" id="3.30.70.330">
    <property type="match status" value="1"/>
</dbReference>
<dbReference type="SUPFAM" id="SSF54928">
    <property type="entry name" value="RNA-binding domain, RBD"/>
    <property type="match status" value="1"/>
</dbReference>
<feature type="region of interest" description="Disordered" evidence="2">
    <location>
        <begin position="569"/>
        <end position="620"/>
    </location>
</feature>
<proteinExistence type="predicted"/>
<dbReference type="EMBL" id="JAECZO010000022">
    <property type="protein sequence ID" value="KAK7201903.1"/>
    <property type="molecule type" value="Genomic_DNA"/>
</dbReference>